<protein>
    <recommendedName>
        <fullName evidence="16 17">Na(+)-translocating NADH-quinone reductase subunit C</fullName>
        <shortName evidence="16 17">Na(+)-NQR subunit C</shortName>
        <shortName evidence="16 17">Na(+)-translocating NQR subunit C</shortName>
        <ecNumber evidence="16 17">7.2.1.1</ecNumber>
    </recommendedName>
    <alternativeName>
        <fullName evidence="16 17">NQR complex subunit C</fullName>
    </alternativeName>
    <alternativeName>
        <fullName evidence="16 17">NQR-1 subunit C</fullName>
    </alternativeName>
</protein>
<evidence type="ECO:0000313" key="21">
    <source>
        <dbReference type="Proteomes" id="UP000031599"/>
    </source>
</evidence>
<evidence type="ECO:0000256" key="9">
    <source>
        <dbReference type="ARBA" id="ARBA00022989"/>
    </source>
</evidence>
<keyword evidence="14 16" id="KW-0472">Membrane</keyword>
<keyword evidence="5 16" id="KW-0285">Flavoprotein</keyword>
<dbReference type="Pfam" id="PF04205">
    <property type="entry name" value="FMN_bind"/>
    <property type="match status" value="1"/>
</dbReference>
<evidence type="ECO:0000256" key="18">
    <source>
        <dbReference type="SAM" id="MobiDB-lite"/>
    </source>
</evidence>
<evidence type="ECO:0000256" key="4">
    <source>
        <dbReference type="ARBA" id="ARBA00022553"/>
    </source>
</evidence>
<keyword evidence="11 16" id="KW-0915">Sodium</keyword>
<comment type="cofactor">
    <cofactor evidence="16 17">
        <name>FMN</name>
        <dbReference type="ChEBI" id="CHEBI:58210"/>
    </cofactor>
</comment>
<comment type="similarity">
    <text evidence="16 17">Belongs to the NqrC family.</text>
</comment>
<proteinExistence type="inferred from homology"/>
<evidence type="ECO:0000259" key="19">
    <source>
        <dbReference type="SMART" id="SM00900"/>
    </source>
</evidence>
<evidence type="ECO:0000256" key="16">
    <source>
        <dbReference type="HAMAP-Rule" id="MF_00427"/>
    </source>
</evidence>
<comment type="catalytic activity">
    <reaction evidence="16 17">
        <text>a ubiquinone + n Na(+)(in) + NADH + H(+) = a ubiquinol + n Na(+)(out) + NAD(+)</text>
        <dbReference type="Rhea" id="RHEA:47748"/>
        <dbReference type="Rhea" id="RHEA-COMP:9565"/>
        <dbReference type="Rhea" id="RHEA-COMP:9566"/>
        <dbReference type="ChEBI" id="CHEBI:15378"/>
        <dbReference type="ChEBI" id="CHEBI:16389"/>
        <dbReference type="ChEBI" id="CHEBI:17976"/>
        <dbReference type="ChEBI" id="CHEBI:29101"/>
        <dbReference type="ChEBI" id="CHEBI:57540"/>
        <dbReference type="ChEBI" id="CHEBI:57945"/>
        <dbReference type="EC" id="7.2.1.1"/>
    </reaction>
</comment>
<evidence type="ECO:0000256" key="3">
    <source>
        <dbReference type="ARBA" id="ARBA00022519"/>
    </source>
</evidence>
<evidence type="ECO:0000313" key="20">
    <source>
        <dbReference type="EMBL" id="KIG13236.1"/>
    </source>
</evidence>
<evidence type="ECO:0000256" key="7">
    <source>
        <dbReference type="ARBA" id="ARBA00022692"/>
    </source>
</evidence>
<dbReference type="NCBIfam" id="NF003749">
    <property type="entry name" value="PRK05346.1-5"/>
    <property type="match status" value="1"/>
</dbReference>
<organism evidence="20 21">
    <name type="scientific">Enhygromyxa salina</name>
    <dbReference type="NCBI Taxonomy" id="215803"/>
    <lineage>
        <taxon>Bacteria</taxon>
        <taxon>Pseudomonadati</taxon>
        <taxon>Myxococcota</taxon>
        <taxon>Polyangia</taxon>
        <taxon>Nannocystales</taxon>
        <taxon>Nannocystaceae</taxon>
        <taxon>Enhygromyxa</taxon>
    </lineage>
</organism>
<feature type="modified residue" description="FMN phosphoryl threonine" evidence="16">
    <location>
        <position position="229"/>
    </location>
</feature>
<evidence type="ECO:0000256" key="1">
    <source>
        <dbReference type="ARBA" id="ARBA00022448"/>
    </source>
</evidence>
<dbReference type="InterPro" id="IPR007329">
    <property type="entry name" value="FMN-bd"/>
</dbReference>
<keyword evidence="10 16" id="KW-0520">NAD</keyword>
<dbReference type="PANTHER" id="PTHR37838:SF1">
    <property type="entry name" value="NA(+)-TRANSLOCATING NADH-QUINONE REDUCTASE SUBUNIT C"/>
    <property type="match status" value="1"/>
</dbReference>
<feature type="region of interest" description="Disordered" evidence="18">
    <location>
        <begin position="259"/>
        <end position="284"/>
    </location>
</feature>
<keyword evidence="4 16" id="KW-0597">Phosphoprotein</keyword>
<accession>A0A0C2CPZ2</accession>
<evidence type="ECO:0000256" key="12">
    <source>
        <dbReference type="ARBA" id="ARBA00023065"/>
    </source>
</evidence>
<evidence type="ECO:0000256" key="15">
    <source>
        <dbReference type="ARBA" id="ARBA00023201"/>
    </source>
</evidence>
<evidence type="ECO:0000256" key="13">
    <source>
        <dbReference type="ARBA" id="ARBA00023075"/>
    </source>
</evidence>
<sequence>MATSKKDSPGYIAGFAIGVCLVCSLGVSGAAIFLKDRQTENATVDRQKKVLDVAGLLRPGQNLPNAEIQGLFEQRLVPQLIDLKTGDPIAEVDGVGPVEYDPMKAAQAAGLAAPPNEAKVRFLPTVGKVYYLVDDKRAVKKIIIPVEGYGLWGFLFGYLAMEADGSTISGITYYKHAETPGLGGEVDNPVWKGSWKGKKAFAEGSDEVAIAVVKNASGEHQVDALSGATITSRGVTNMMEFWLGENGFGPFLAKVREQGPPEILGGAAAPTDPNPGQPANPEGT</sequence>
<dbReference type="EC" id="7.2.1.1" evidence="16 17"/>
<keyword evidence="15 16" id="KW-0739">Sodium transport</keyword>
<gene>
    <name evidence="16" type="primary">nqrC</name>
    <name evidence="20" type="ORF">DB30_00459</name>
</gene>
<keyword evidence="3" id="KW-0997">Cell inner membrane</keyword>
<keyword evidence="8 16" id="KW-1278">Translocase</keyword>
<comment type="subcellular location">
    <subcellularLocation>
        <location evidence="16">Cell membrane</location>
        <topology evidence="16">Single-pass membrane protein</topology>
    </subcellularLocation>
</comment>
<dbReference type="InterPro" id="IPR010204">
    <property type="entry name" value="NqrC"/>
</dbReference>
<keyword evidence="9 16" id="KW-1133">Transmembrane helix</keyword>
<evidence type="ECO:0000256" key="11">
    <source>
        <dbReference type="ARBA" id="ARBA00023053"/>
    </source>
</evidence>
<name>A0A0C2CPZ2_9BACT</name>
<comment type="function">
    <text evidence="16">NQR complex catalyzes the reduction of ubiquinone-1 to ubiquinol by two successive reactions, coupled with the transport of Na(+) ions from the cytoplasm to the periplasm. NqrA to NqrE are probably involved in the second step, the conversion of ubisemiquinone to ubiquinol.</text>
</comment>
<keyword evidence="6 16" id="KW-0288">FMN</keyword>
<evidence type="ECO:0000256" key="10">
    <source>
        <dbReference type="ARBA" id="ARBA00023027"/>
    </source>
</evidence>
<evidence type="ECO:0000256" key="17">
    <source>
        <dbReference type="PIRNR" id="PIRNR009437"/>
    </source>
</evidence>
<dbReference type="GO" id="GO:0016655">
    <property type="term" value="F:oxidoreductase activity, acting on NAD(P)H, quinone or similar compound as acceptor"/>
    <property type="evidence" value="ECO:0007669"/>
    <property type="project" value="UniProtKB-UniRule"/>
</dbReference>
<evidence type="ECO:0000256" key="14">
    <source>
        <dbReference type="ARBA" id="ARBA00023136"/>
    </source>
</evidence>
<dbReference type="PIRSF" id="PIRSF009437">
    <property type="entry name" value="NQR-1_subunit_C"/>
    <property type="match status" value="1"/>
</dbReference>
<evidence type="ECO:0000256" key="5">
    <source>
        <dbReference type="ARBA" id="ARBA00022630"/>
    </source>
</evidence>
<dbReference type="AlphaFoldDB" id="A0A0C2CPZ2"/>
<keyword evidence="2 16" id="KW-1003">Cell membrane</keyword>
<keyword evidence="1 16" id="KW-0813">Transport</keyword>
<evidence type="ECO:0000256" key="6">
    <source>
        <dbReference type="ARBA" id="ARBA00022643"/>
    </source>
</evidence>
<reference evidence="20 21" key="1">
    <citation type="submission" date="2014-12" db="EMBL/GenBank/DDBJ databases">
        <title>Genome assembly of Enhygromyxa salina DSM 15201.</title>
        <authorList>
            <person name="Sharma G."/>
            <person name="Subramanian S."/>
        </authorList>
    </citation>
    <scope>NUCLEOTIDE SEQUENCE [LARGE SCALE GENOMIC DNA]</scope>
    <source>
        <strain evidence="20 21">DSM 15201</strain>
    </source>
</reference>
<dbReference type="PANTHER" id="PTHR37838">
    <property type="entry name" value="NA(+)-TRANSLOCATING NADH-QUINONE REDUCTASE SUBUNIT C"/>
    <property type="match status" value="1"/>
</dbReference>
<feature type="domain" description="FMN-binding" evidence="19">
    <location>
        <begin position="150"/>
        <end position="246"/>
    </location>
</feature>
<dbReference type="Proteomes" id="UP000031599">
    <property type="component" value="Unassembled WGS sequence"/>
</dbReference>
<comment type="caution">
    <text evidence="20">The sequence shown here is derived from an EMBL/GenBank/DDBJ whole genome shotgun (WGS) entry which is preliminary data.</text>
</comment>
<dbReference type="EMBL" id="JMCC02000104">
    <property type="protein sequence ID" value="KIG13236.1"/>
    <property type="molecule type" value="Genomic_DNA"/>
</dbReference>
<dbReference type="HAMAP" id="MF_00427">
    <property type="entry name" value="NqrC"/>
    <property type="match status" value="1"/>
</dbReference>
<comment type="caution">
    <text evidence="16">Lacks conserved residue(s) required for the propagation of feature annotation.</text>
</comment>
<dbReference type="GO" id="GO:0005886">
    <property type="term" value="C:plasma membrane"/>
    <property type="evidence" value="ECO:0007669"/>
    <property type="project" value="UniProtKB-SubCell"/>
</dbReference>
<keyword evidence="12 16" id="KW-0406">Ion transport</keyword>
<dbReference type="GO" id="GO:0006814">
    <property type="term" value="P:sodium ion transport"/>
    <property type="evidence" value="ECO:0007669"/>
    <property type="project" value="UniProtKB-UniRule"/>
</dbReference>
<feature type="transmembrane region" description="Helical" evidence="16">
    <location>
        <begin position="12"/>
        <end position="34"/>
    </location>
</feature>
<dbReference type="RefSeq" id="WP_052556181.1">
    <property type="nucleotide sequence ID" value="NZ_JMCC02000104.1"/>
</dbReference>
<evidence type="ECO:0000256" key="2">
    <source>
        <dbReference type="ARBA" id="ARBA00022475"/>
    </source>
</evidence>
<comment type="subunit">
    <text evidence="16 17">Composed of six subunits; NqrA, NqrB, NqrC, NqrD, NqrE and NqrF.</text>
</comment>
<keyword evidence="13 16" id="KW-0830">Ubiquinone</keyword>
<dbReference type="NCBIfam" id="TIGR01938">
    <property type="entry name" value="nqrC"/>
    <property type="match status" value="1"/>
</dbReference>
<dbReference type="SMART" id="SM00900">
    <property type="entry name" value="FMN_bind"/>
    <property type="match status" value="1"/>
</dbReference>
<evidence type="ECO:0000256" key="8">
    <source>
        <dbReference type="ARBA" id="ARBA00022967"/>
    </source>
</evidence>
<keyword evidence="7 16" id="KW-0812">Transmembrane</keyword>
<dbReference type="GO" id="GO:0010181">
    <property type="term" value="F:FMN binding"/>
    <property type="evidence" value="ECO:0007669"/>
    <property type="project" value="UniProtKB-UniRule"/>
</dbReference>